<accession>A0A2N5EH78</accession>
<name>A0A2N5EH78_9GAMM</name>
<keyword evidence="2" id="KW-1185">Reference proteome</keyword>
<dbReference type="Proteomes" id="UP000234626">
    <property type="component" value="Unassembled WGS sequence"/>
</dbReference>
<evidence type="ECO:0000313" key="1">
    <source>
        <dbReference type="EMBL" id="PLR42581.1"/>
    </source>
</evidence>
<dbReference type="EMBL" id="PJZK01000050">
    <property type="protein sequence ID" value="PLR42581.1"/>
    <property type="molecule type" value="Genomic_DNA"/>
</dbReference>
<protein>
    <submittedName>
        <fullName evidence="1">Uncharacterized protein</fullName>
    </submittedName>
</protein>
<sequence length="60" mass="6794">MLQGAQIYFKDTNSEKILDYELDYQKAVDRLMALPPPPVLPPISGLSKITGELEAFSRQR</sequence>
<dbReference type="RefSeq" id="WP_206602392.1">
    <property type="nucleotide sequence ID" value="NZ_PJZK01000050.1"/>
</dbReference>
<reference evidence="1 2" key="1">
    <citation type="submission" date="2017-12" db="EMBL/GenBank/DDBJ databases">
        <title>Characterization of six clinical isolates of Enterochimera gen. nov., a novel genus of the Yersiniaciae family and the three species Enterochimera arupensis sp. nov., Enterochimera coloradensis sp. nov, and Enterochimera californica sp. nov.</title>
        <authorList>
            <person name="Rossi A."/>
            <person name="Fisher M."/>
        </authorList>
    </citation>
    <scope>NUCLEOTIDE SEQUENCE [LARGE SCALE GENOMIC DNA]</scope>
    <source>
        <strain evidence="1 2">2016Iso1</strain>
    </source>
</reference>
<evidence type="ECO:0000313" key="2">
    <source>
        <dbReference type="Proteomes" id="UP000234626"/>
    </source>
</evidence>
<proteinExistence type="predicted"/>
<comment type="caution">
    <text evidence="1">The sequence shown here is derived from an EMBL/GenBank/DDBJ whole genome shotgun (WGS) entry which is preliminary data.</text>
</comment>
<dbReference type="AlphaFoldDB" id="A0A2N5EH78"/>
<gene>
    <name evidence="1" type="ORF">CYR34_21340</name>
</gene>
<organism evidence="1 2">
    <name type="scientific">Chimaeribacter arupi</name>
    <dbReference type="NCBI Taxonomy" id="2060066"/>
    <lineage>
        <taxon>Bacteria</taxon>
        <taxon>Pseudomonadati</taxon>
        <taxon>Pseudomonadota</taxon>
        <taxon>Gammaproteobacteria</taxon>
        <taxon>Enterobacterales</taxon>
        <taxon>Yersiniaceae</taxon>
        <taxon>Chimaeribacter</taxon>
    </lineage>
</organism>
<feature type="non-terminal residue" evidence="1">
    <location>
        <position position="60"/>
    </location>
</feature>